<dbReference type="RefSeq" id="WP_090148923.1">
    <property type="nucleotide sequence ID" value="NZ_FNAN01000005.1"/>
</dbReference>
<gene>
    <name evidence="2" type="ORF">SAMN04487996_105338</name>
</gene>
<dbReference type="SUPFAM" id="SSF55729">
    <property type="entry name" value="Acyl-CoA N-acyltransferases (Nat)"/>
    <property type="match status" value="1"/>
</dbReference>
<accession>A0A1G7DT92</accession>
<feature type="domain" description="BioF2-like acetyltransferase" evidence="1">
    <location>
        <begin position="157"/>
        <end position="269"/>
    </location>
</feature>
<dbReference type="AlphaFoldDB" id="A0A1G7DT92"/>
<dbReference type="OrthoDB" id="116151at2"/>
<evidence type="ECO:0000313" key="3">
    <source>
        <dbReference type="Proteomes" id="UP000198748"/>
    </source>
</evidence>
<dbReference type="Proteomes" id="UP000198748">
    <property type="component" value="Unassembled WGS sequence"/>
</dbReference>
<organism evidence="2 3">
    <name type="scientific">Dyadobacter soli</name>
    <dbReference type="NCBI Taxonomy" id="659014"/>
    <lineage>
        <taxon>Bacteria</taxon>
        <taxon>Pseudomonadati</taxon>
        <taxon>Bacteroidota</taxon>
        <taxon>Cytophagia</taxon>
        <taxon>Cytophagales</taxon>
        <taxon>Spirosomataceae</taxon>
        <taxon>Dyadobacter</taxon>
    </lineage>
</organism>
<dbReference type="InterPro" id="IPR038740">
    <property type="entry name" value="BioF2-like_GNAT_dom"/>
</dbReference>
<dbReference type="Pfam" id="PF13480">
    <property type="entry name" value="Acetyltransf_6"/>
    <property type="match status" value="1"/>
</dbReference>
<keyword evidence="2" id="KW-0808">Transferase</keyword>
<reference evidence="3" key="1">
    <citation type="submission" date="2016-10" db="EMBL/GenBank/DDBJ databases">
        <authorList>
            <person name="Varghese N."/>
            <person name="Submissions S."/>
        </authorList>
    </citation>
    <scope>NUCLEOTIDE SEQUENCE [LARGE SCALE GENOMIC DNA]</scope>
    <source>
        <strain evidence="3">DSM 25329</strain>
    </source>
</reference>
<keyword evidence="3" id="KW-1185">Reference proteome</keyword>
<evidence type="ECO:0000259" key="1">
    <source>
        <dbReference type="Pfam" id="PF13480"/>
    </source>
</evidence>
<proteinExistence type="predicted"/>
<sequence>MLLKPILLTRAQIDAQTWDNQIHQSQQCVIYALSWYLDIVCEQWEALVWPSASDFSMVMPLPVRRKFGSRVLYQPLFCQYLGIFSKNNISTEQCGAFMEALAGRFAYVSCYSLNPENFTAIHSIGHRLSGFKWEVFQTHWLDLQRPYRALLAGYSKDRKLNLKRGARMHWKITRSEDLEPLIALFEENHARCIGRIKANAYPTLRRLGEKCIQNGNGRLMYARTGAYVHAGIMLVHYRGRTIYLFNAADDAGRKGNARAVMLDRYFQANAGSESVFDFESPSKQSIAGYYSVFGAVAMPVYSIRRNALPFPLRQIQQFRKWLLIKTRQYPF</sequence>
<dbReference type="GO" id="GO:0016740">
    <property type="term" value="F:transferase activity"/>
    <property type="evidence" value="ECO:0007669"/>
    <property type="project" value="UniProtKB-KW"/>
</dbReference>
<dbReference type="InterPro" id="IPR016181">
    <property type="entry name" value="Acyl_CoA_acyltransferase"/>
</dbReference>
<dbReference type="STRING" id="659014.SAMN04487996_105338"/>
<protein>
    <submittedName>
        <fullName evidence="2">Acetyltransferase (GNAT) domain-containing protein</fullName>
    </submittedName>
</protein>
<name>A0A1G7DT92_9BACT</name>
<dbReference type="Gene3D" id="3.40.630.30">
    <property type="match status" value="1"/>
</dbReference>
<evidence type="ECO:0000313" key="2">
    <source>
        <dbReference type="EMBL" id="SDE54727.1"/>
    </source>
</evidence>
<dbReference type="EMBL" id="FNAN01000005">
    <property type="protein sequence ID" value="SDE54727.1"/>
    <property type="molecule type" value="Genomic_DNA"/>
</dbReference>